<dbReference type="SUPFAM" id="SSF48508">
    <property type="entry name" value="Nuclear receptor ligand-binding domain"/>
    <property type="match status" value="1"/>
</dbReference>
<protein>
    <submittedName>
        <fullName evidence="14">Uncharacterized protein</fullName>
    </submittedName>
</protein>
<dbReference type="InterPro" id="IPR035500">
    <property type="entry name" value="NHR-like_dom_sf"/>
</dbReference>
<dbReference type="AlphaFoldDB" id="A0A8S1F9X1"/>
<proteinExistence type="inferred from homology"/>
<feature type="domain" description="NR LBD" evidence="13">
    <location>
        <begin position="156"/>
        <end position="369"/>
    </location>
</feature>
<dbReference type="PRINTS" id="PR01282">
    <property type="entry name" value="COUPTNFACTOR"/>
</dbReference>
<dbReference type="SMART" id="SM00430">
    <property type="entry name" value="HOLI"/>
    <property type="match status" value="1"/>
</dbReference>
<dbReference type="InterPro" id="IPR013088">
    <property type="entry name" value="Znf_NHR/GATA"/>
</dbReference>
<keyword evidence="7 10" id="KW-0804">Transcription</keyword>
<dbReference type="Pfam" id="PF00105">
    <property type="entry name" value="zf-C4"/>
    <property type="match status" value="1"/>
</dbReference>
<dbReference type="Pfam" id="PF00104">
    <property type="entry name" value="Hormone_recep"/>
    <property type="match status" value="1"/>
</dbReference>
<evidence type="ECO:0000256" key="5">
    <source>
        <dbReference type="ARBA" id="ARBA00023015"/>
    </source>
</evidence>
<dbReference type="SUPFAM" id="SSF57716">
    <property type="entry name" value="Glucocorticoid receptor-like (DNA-binding domain)"/>
    <property type="match status" value="1"/>
</dbReference>
<keyword evidence="2 10" id="KW-0479">Metal-binding</keyword>
<dbReference type="InterPro" id="IPR000536">
    <property type="entry name" value="Nucl_hrmn_rcpt_lig-bd"/>
</dbReference>
<evidence type="ECO:0000256" key="7">
    <source>
        <dbReference type="ARBA" id="ARBA00023163"/>
    </source>
</evidence>
<comment type="caution">
    <text evidence="14">The sequence shown here is derived from an EMBL/GenBank/DDBJ whole genome shotgun (WGS) entry which is preliminary data.</text>
</comment>
<dbReference type="OrthoDB" id="5771769at2759"/>
<dbReference type="PROSITE" id="PS51030">
    <property type="entry name" value="NUCLEAR_REC_DBD_2"/>
    <property type="match status" value="1"/>
</dbReference>
<dbReference type="GO" id="GO:0043565">
    <property type="term" value="F:sequence-specific DNA binding"/>
    <property type="evidence" value="ECO:0007669"/>
    <property type="project" value="InterPro"/>
</dbReference>
<evidence type="ECO:0000256" key="1">
    <source>
        <dbReference type="ARBA" id="ARBA00005993"/>
    </source>
</evidence>
<keyword evidence="6 10" id="KW-0238">DNA-binding</keyword>
<dbReference type="SMART" id="SM00399">
    <property type="entry name" value="ZnF_C4"/>
    <property type="match status" value="1"/>
</dbReference>
<keyword evidence="15" id="KW-1185">Reference proteome</keyword>
<keyword evidence="9 10" id="KW-0539">Nucleus</keyword>
<dbReference type="EMBL" id="CADEPM010000006">
    <property type="protein sequence ID" value="CAB3407884.1"/>
    <property type="molecule type" value="Genomic_DNA"/>
</dbReference>
<sequence length="379" mass="42211">MLPVSVSVSGFPWLAAAAATGFPWRNATGPNGVVDNWPLLRATTNAIFEQKFKLTDGSPTSSDAANDGTECVVCGDKSSGKHYGQFSCEGCKSFFKRSIRRSLSYTCRATKNCAIDVQHRNQCQYCRLKKCIRMGMRKEAVQRGRLPVSLPSFFPPPSPFLRPLNFMPPPPPPPPPIFNQFQKSFESIFEFAAQTIFSTVHWAKTSMASSVHRGDHVALLQNCWTSIFVFALAHSNFNVLACLAGTSDDEEGNGDEHVRALQDKIEKIREFSLDIIEISSLRALLLFNSDIENHEFCEKSKIDEVSCKLKNALEEYCKANKPPMRFSQLEECLGVLRTSRTLPISRIFFARLVGTTPIESIITDLLNMSIPPPAPAMFS</sequence>
<reference evidence="14 15" key="1">
    <citation type="submission" date="2020-04" db="EMBL/GenBank/DDBJ databases">
        <authorList>
            <person name="Laetsch R D."/>
            <person name="Stevens L."/>
            <person name="Kumar S."/>
            <person name="Blaxter L. M."/>
        </authorList>
    </citation>
    <scope>NUCLEOTIDE SEQUENCE [LARGE SCALE GENOMIC DNA]</scope>
</reference>
<evidence type="ECO:0000256" key="4">
    <source>
        <dbReference type="ARBA" id="ARBA00022833"/>
    </source>
</evidence>
<dbReference type="Proteomes" id="UP000494206">
    <property type="component" value="Unassembled WGS sequence"/>
</dbReference>
<dbReference type="PRINTS" id="PR00047">
    <property type="entry name" value="STROIDFINGER"/>
</dbReference>
<dbReference type="Gene3D" id="3.30.50.10">
    <property type="entry name" value="Erythroid Transcription Factor GATA-1, subunit A"/>
    <property type="match status" value="1"/>
</dbReference>
<evidence type="ECO:0000256" key="9">
    <source>
        <dbReference type="ARBA" id="ARBA00023242"/>
    </source>
</evidence>
<name>A0A8S1F9X1_9PELO</name>
<evidence type="ECO:0000259" key="12">
    <source>
        <dbReference type="PROSITE" id="PS51030"/>
    </source>
</evidence>
<gene>
    <name evidence="14" type="ORF">CBOVIS_LOCUS9737</name>
</gene>
<dbReference type="PROSITE" id="PS51843">
    <property type="entry name" value="NR_LBD"/>
    <property type="match status" value="1"/>
</dbReference>
<dbReference type="CDD" id="cd06958">
    <property type="entry name" value="NR_DBD_COUP_TF"/>
    <property type="match status" value="1"/>
</dbReference>
<feature type="signal peptide" evidence="11">
    <location>
        <begin position="1"/>
        <end position="17"/>
    </location>
</feature>
<evidence type="ECO:0000259" key="13">
    <source>
        <dbReference type="PROSITE" id="PS51843"/>
    </source>
</evidence>
<keyword evidence="8 10" id="KW-0675">Receptor</keyword>
<dbReference type="PANTHER" id="PTHR24083">
    <property type="entry name" value="NUCLEAR HORMONE RECEPTOR"/>
    <property type="match status" value="1"/>
</dbReference>
<dbReference type="PRINTS" id="PR00398">
    <property type="entry name" value="STRDHORMONER"/>
</dbReference>
<feature type="chain" id="PRO_5035723765" evidence="11">
    <location>
        <begin position="18"/>
        <end position="379"/>
    </location>
</feature>
<evidence type="ECO:0000256" key="6">
    <source>
        <dbReference type="ARBA" id="ARBA00023125"/>
    </source>
</evidence>
<evidence type="ECO:0000256" key="11">
    <source>
        <dbReference type="SAM" id="SignalP"/>
    </source>
</evidence>
<evidence type="ECO:0000256" key="3">
    <source>
        <dbReference type="ARBA" id="ARBA00022771"/>
    </source>
</evidence>
<evidence type="ECO:0000256" key="2">
    <source>
        <dbReference type="ARBA" id="ARBA00022723"/>
    </source>
</evidence>
<keyword evidence="5 10" id="KW-0805">Transcription regulation</keyword>
<feature type="domain" description="Nuclear receptor" evidence="12">
    <location>
        <begin position="68"/>
        <end position="143"/>
    </location>
</feature>
<dbReference type="GO" id="GO:0008270">
    <property type="term" value="F:zinc ion binding"/>
    <property type="evidence" value="ECO:0007669"/>
    <property type="project" value="UniProtKB-KW"/>
</dbReference>
<comment type="subcellular location">
    <subcellularLocation>
        <location evidence="10">Nucleus</location>
    </subcellularLocation>
</comment>
<comment type="similarity">
    <text evidence="1 10">Belongs to the nuclear hormone receptor family.</text>
</comment>
<dbReference type="GO" id="GO:0005634">
    <property type="term" value="C:nucleus"/>
    <property type="evidence" value="ECO:0007669"/>
    <property type="project" value="UniProtKB-SubCell"/>
</dbReference>
<dbReference type="GO" id="GO:0003700">
    <property type="term" value="F:DNA-binding transcription factor activity"/>
    <property type="evidence" value="ECO:0007669"/>
    <property type="project" value="InterPro"/>
</dbReference>
<keyword evidence="11" id="KW-0732">Signal</keyword>
<dbReference type="InterPro" id="IPR001723">
    <property type="entry name" value="Nuclear_hrmn_rcpt"/>
</dbReference>
<evidence type="ECO:0000313" key="15">
    <source>
        <dbReference type="Proteomes" id="UP000494206"/>
    </source>
</evidence>
<evidence type="ECO:0000313" key="14">
    <source>
        <dbReference type="EMBL" id="CAB3407884.1"/>
    </source>
</evidence>
<evidence type="ECO:0000256" key="8">
    <source>
        <dbReference type="ARBA" id="ARBA00023170"/>
    </source>
</evidence>
<organism evidence="14 15">
    <name type="scientific">Caenorhabditis bovis</name>
    <dbReference type="NCBI Taxonomy" id="2654633"/>
    <lineage>
        <taxon>Eukaryota</taxon>
        <taxon>Metazoa</taxon>
        <taxon>Ecdysozoa</taxon>
        <taxon>Nematoda</taxon>
        <taxon>Chromadorea</taxon>
        <taxon>Rhabditida</taxon>
        <taxon>Rhabditina</taxon>
        <taxon>Rhabditomorpha</taxon>
        <taxon>Rhabditoidea</taxon>
        <taxon>Rhabditidae</taxon>
        <taxon>Peloderinae</taxon>
        <taxon>Caenorhabditis</taxon>
    </lineage>
</organism>
<dbReference type="FunFam" id="3.30.50.10:FF:000079">
    <property type="entry name" value="Protein CBR-UNC-55, isoform a"/>
    <property type="match status" value="1"/>
</dbReference>
<dbReference type="InterPro" id="IPR050274">
    <property type="entry name" value="Nuclear_hormone_rcpt_NR2"/>
</dbReference>
<dbReference type="PROSITE" id="PS00031">
    <property type="entry name" value="NUCLEAR_REC_DBD_1"/>
    <property type="match status" value="1"/>
</dbReference>
<dbReference type="Gene3D" id="1.10.565.10">
    <property type="entry name" value="Retinoid X Receptor"/>
    <property type="match status" value="1"/>
</dbReference>
<keyword evidence="4 10" id="KW-0862">Zinc</keyword>
<dbReference type="InterPro" id="IPR001628">
    <property type="entry name" value="Znf_hrmn_rcpt"/>
</dbReference>
<accession>A0A8S1F9X1</accession>
<keyword evidence="3 10" id="KW-0863">Zinc-finger</keyword>
<evidence type="ECO:0000256" key="10">
    <source>
        <dbReference type="RuleBase" id="RU004334"/>
    </source>
</evidence>